<dbReference type="GO" id="GO:0015385">
    <property type="term" value="F:sodium:proton antiporter activity"/>
    <property type="evidence" value="ECO:0007669"/>
    <property type="project" value="InterPro"/>
</dbReference>
<keyword evidence="3" id="KW-0813">Transport</keyword>
<feature type="domain" description="Cation/H+ exchanger transmembrane" evidence="12">
    <location>
        <begin position="216"/>
        <end position="584"/>
    </location>
</feature>
<feature type="transmembrane region" description="Helical" evidence="11">
    <location>
        <begin position="195"/>
        <end position="213"/>
    </location>
</feature>
<keyword evidence="4" id="KW-0050">Antiport</keyword>
<gene>
    <name evidence="13" type="ORF">PCASD_06821</name>
</gene>
<organism evidence="13 14">
    <name type="scientific">Puccinia coronata f. sp. avenae</name>
    <dbReference type="NCBI Taxonomy" id="200324"/>
    <lineage>
        <taxon>Eukaryota</taxon>
        <taxon>Fungi</taxon>
        <taxon>Dikarya</taxon>
        <taxon>Basidiomycota</taxon>
        <taxon>Pucciniomycotina</taxon>
        <taxon>Pucciniomycetes</taxon>
        <taxon>Pucciniales</taxon>
        <taxon>Pucciniaceae</taxon>
        <taxon>Puccinia</taxon>
    </lineage>
</organism>
<dbReference type="PANTHER" id="PTHR31382">
    <property type="entry name" value="NA(+)/H(+) ANTIPORTER"/>
    <property type="match status" value="1"/>
</dbReference>
<evidence type="ECO:0000256" key="6">
    <source>
        <dbReference type="ARBA" id="ARBA00022989"/>
    </source>
</evidence>
<feature type="transmembrane region" description="Helical" evidence="11">
    <location>
        <begin position="317"/>
        <end position="340"/>
    </location>
</feature>
<feature type="transmembrane region" description="Helical" evidence="11">
    <location>
        <begin position="225"/>
        <end position="243"/>
    </location>
</feature>
<protein>
    <recommendedName>
        <fullName evidence="12">Cation/H+ exchanger transmembrane domain-containing protein</fullName>
    </recommendedName>
</protein>
<dbReference type="GO" id="GO:0120029">
    <property type="term" value="P:proton export across plasma membrane"/>
    <property type="evidence" value="ECO:0007669"/>
    <property type="project" value="InterPro"/>
</dbReference>
<dbReference type="GO" id="GO:0036376">
    <property type="term" value="P:sodium ion export across plasma membrane"/>
    <property type="evidence" value="ECO:0007669"/>
    <property type="project" value="InterPro"/>
</dbReference>
<keyword evidence="10" id="KW-0739">Sodium transport</keyword>
<feature type="transmembrane region" description="Helical" evidence="11">
    <location>
        <begin position="511"/>
        <end position="531"/>
    </location>
</feature>
<keyword evidence="8" id="KW-0406">Ion transport</keyword>
<evidence type="ECO:0000256" key="8">
    <source>
        <dbReference type="ARBA" id="ARBA00023065"/>
    </source>
</evidence>
<dbReference type="Proteomes" id="UP000235392">
    <property type="component" value="Unassembled WGS sequence"/>
</dbReference>
<dbReference type="PANTHER" id="PTHR31382:SF4">
    <property type="entry name" value="NA(+)_H(+) ANTIPORTER"/>
    <property type="match status" value="1"/>
</dbReference>
<dbReference type="GO" id="GO:0030007">
    <property type="term" value="P:intracellular potassium ion homeostasis"/>
    <property type="evidence" value="ECO:0007669"/>
    <property type="project" value="TreeGrafter"/>
</dbReference>
<evidence type="ECO:0000256" key="2">
    <source>
        <dbReference type="ARBA" id="ARBA00005248"/>
    </source>
</evidence>
<keyword evidence="9 11" id="KW-0472">Membrane</keyword>
<evidence type="ECO:0000256" key="3">
    <source>
        <dbReference type="ARBA" id="ARBA00022448"/>
    </source>
</evidence>
<evidence type="ECO:0000256" key="10">
    <source>
        <dbReference type="ARBA" id="ARBA00023201"/>
    </source>
</evidence>
<evidence type="ECO:0000256" key="11">
    <source>
        <dbReference type="SAM" id="Phobius"/>
    </source>
</evidence>
<evidence type="ECO:0000259" key="12">
    <source>
        <dbReference type="Pfam" id="PF00999"/>
    </source>
</evidence>
<dbReference type="AlphaFoldDB" id="A0A2N5UQE4"/>
<dbReference type="GO" id="GO:0005886">
    <property type="term" value="C:plasma membrane"/>
    <property type="evidence" value="ECO:0007669"/>
    <property type="project" value="InterPro"/>
</dbReference>
<evidence type="ECO:0000256" key="5">
    <source>
        <dbReference type="ARBA" id="ARBA00022692"/>
    </source>
</evidence>
<evidence type="ECO:0000256" key="9">
    <source>
        <dbReference type="ARBA" id="ARBA00023136"/>
    </source>
</evidence>
<keyword evidence="7" id="KW-0915">Sodium</keyword>
<feature type="transmembrane region" description="Helical" evidence="11">
    <location>
        <begin position="263"/>
        <end position="283"/>
    </location>
</feature>
<feature type="transmembrane region" description="Helical" evidence="11">
    <location>
        <begin position="436"/>
        <end position="452"/>
    </location>
</feature>
<evidence type="ECO:0000256" key="4">
    <source>
        <dbReference type="ARBA" id="ARBA00022449"/>
    </source>
</evidence>
<accession>A0A2N5UQE4</accession>
<dbReference type="GO" id="GO:0042391">
    <property type="term" value="P:regulation of membrane potential"/>
    <property type="evidence" value="ECO:0007669"/>
    <property type="project" value="InterPro"/>
</dbReference>
<reference evidence="13 14" key="1">
    <citation type="submission" date="2017-11" db="EMBL/GenBank/DDBJ databases">
        <title>De novo assembly and phasing of dikaryotic genomes from two isolates of Puccinia coronata f. sp. avenae, the causal agent of oat crown rust.</title>
        <authorList>
            <person name="Miller M.E."/>
            <person name="Zhang Y."/>
            <person name="Omidvar V."/>
            <person name="Sperschneider J."/>
            <person name="Schwessinger B."/>
            <person name="Raley C."/>
            <person name="Palmer J.M."/>
            <person name="Garnica D."/>
            <person name="Upadhyaya N."/>
            <person name="Rathjen J."/>
            <person name="Taylor J.M."/>
            <person name="Park R.F."/>
            <person name="Dodds P.N."/>
            <person name="Hirsch C.D."/>
            <person name="Kianian S.F."/>
            <person name="Figueroa M."/>
        </authorList>
    </citation>
    <scope>NUCLEOTIDE SEQUENCE [LARGE SCALE GENOMIC DNA]</scope>
    <source>
        <strain evidence="13">12SD80</strain>
    </source>
</reference>
<keyword evidence="6 11" id="KW-1133">Transmembrane helix</keyword>
<keyword evidence="5 11" id="KW-0812">Transmembrane</keyword>
<feature type="transmembrane region" description="Helical" evidence="11">
    <location>
        <begin position="392"/>
        <end position="416"/>
    </location>
</feature>
<comment type="caution">
    <text evidence="13">The sequence shown here is derived from an EMBL/GenBank/DDBJ whole genome shotgun (WGS) entry which is preliminary data.</text>
</comment>
<comment type="subcellular location">
    <subcellularLocation>
        <location evidence="1">Membrane</location>
        <topology evidence="1">Multi-pass membrane protein</topology>
    </subcellularLocation>
</comment>
<evidence type="ECO:0000256" key="7">
    <source>
        <dbReference type="ARBA" id="ARBA00023053"/>
    </source>
</evidence>
<evidence type="ECO:0000313" key="14">
    <source>
        <dbReference type="Proteomes" id="UP000235392"/>
    </source>
</evidence>
<feature type="transmembrane region" description="Helical" evidence="11">
    <location>
        <begin position="290"/>
        <end position="311"/>
    </location>
</feature>
<dbReference type="InterPro" id="IPR006153">
    <property type="entry name" value="Cation/H_exchanger_TM"/>
</dbReference>
<dbReference type="InterPro" id="IPR004712">
    <property type="entry name" value="Na+/H+_antiporter_fungi"/>
</dbReference>
<evidence type="ECO:0000313" key="13">
    <source>
        <dbReference type="EMBL" id="PLW39978.1"/>
    </source>
</evidence>
<name>A0A2N5UQE4_9BASI</name>
<dbReference type="EMBL" id="PGCI01000108">
    <property type="protein sequence ID" value="PLW39978.1"/>
    <property type="molecule type" value="Genomic_DNA"/>
</dbReference>
<dbReference type="Pfam" id="PF00999">
    <property type="entry name" value="Na_H_Exchanger"/>
    <property type="match status" value="1"/>
</dbReference>
<evidence type="ECO:0000256" key="1">
    <source>
        <dbReference type="ARBA" id="ARBA00004141"/>
    </source>
</evidence>
<proteinExistence type="inferred from homology"/>
<sequence length="699" mass="76882">MKLISHSSRLSGLYNLGIPVGTYSQGRSQPGFLEYKFSNDPTRGNRNRTLVSKIKAASTGKFTKIIYFTRKPQITYLRVFKDLAEIQFVSKSSPTISLADNQVLPPTWLNSEQNLSPIAALRRQQLLQYQPHALLSTTHLAGNEGLKFNVSRSLSRRNFVDPNIVYNNSISASKYTSVKDAHKSLYKIFVDLRPVYLAMALIPAFILCYGAFSSFIRSKLHLGEAMLAVTFGILLGPHVAGVFDPRSWNKGQDFAEVSLEVTRIIVALDVFSVGVELPPAYLLRHWRTMLCLLGPVMLAGWFIAGAFILIFVPSLTYLEALVISACICPTDILLATSVVGKGNYAKNHVPAHLRHLLQAEAGTNDGIAILFLYLAMFILLRSKDHSVGHAIGSWAILILLYHILLAIIMGAVIGFFARILLRFCKRRLLMDNESMVPMYISLALLTAGVCILAGTEDIVAAFACGTAFGWGGHLSEEIEASNFSEIVSHLVNIFAFIYVGATIPFKAWNDAILTLVPWKMVLLALAILLLRRMPIMLLLRRLMPELKTDREALFCAHFGPVGVSGLFISFLAVRKLPEPQIPAKSSLDVLALTIQPISLKKYTLGRAQSEEAGQFLRIIGLVSDSIDVAHPLIDKARHNVQTESGALQFEELDPFQSTAVSPILPQVSAVSPFQSISIPQDAGLEAGTHSRQGIGSTNQ</sequence>
<feature type="transmembrane region" description="Helical" evidence="11">
    <location>
        <begin position="552"/>
        <end position="573"/>
    </location>
</feature>
<comment type="similarity">
    <text evidence="2">Belongs to the fungal Na(+)/H(+) exchanger family.</text>
</comment>
<feature type="transmembrane region" description="Helical" evidence="11">
    <location>
        <begin position="361"/>
        <end position="380"/>
    </location>
</feature>